<evidence type="ECO:0000259" key="10">
    <source>
        <dbReference type="PROSITE" id="PS50968"/>
    </source>
</evidence>
<dbReference type="InterPro" id="IPR000089">
    <property type="entry name" value="Biotin_lipoyl"/>
</dbReference>
<dbReference type="GO" id="GO:0006086">
    <property type="term" value="P:pyruvate decarboxylation to acetyl-CoA"/>
    <property type="evidence" value="ECO:0007669"/>
    <property type="project" value="InterPro"/>
</dbReference>
<comment type="cofactor">
    <cofactor evidence="8">
        <name>(R)-lipoate</name>
        <dbReference type="ChEBI" id="CHEBI:83088"/>
    </cofactor>
    <text evidence="8">Binds 1 lipoyl cofactor covalently.</text>
</comment>
<dbReference type="InterPro" id="IPR011053">
    <property type="entry name" value="Single_hybrid_motif"/>
</dbReference>
<feature type="region of interest" description="Disordered" evidence="9">
    <location>
        <begin position="78"/>
        <end position="130"/>
    </location>
</feature>
<dbReference type="InterPro" id="IPR045257">
    <property type="entry name" value="E2/Pdx1"/>
</dbReference>
<dbReference type="Proteomes" id="UP000501325">
    <property type="component" value="Chromosome"/>
</dbReference>
<evidence type="ECO:0000313" key="12">
    <source>
        <dbReference type="EMBL" id="QIH74375.1"/>
    </source>
</evidence>
<dbReference type="AlphaFoldDB" id="A0AB37EBM3"/>
<accession>A0AB37EBM3</accession>
<keyword evidence="5 8" id="KW-0012">Acyltransferase</keyword>
<dbReference type="SUPFAM" id="SSF52777">
    <property type="entry name" value="CoA-dependent acyltransferases"/>
    <property type="match status" value="1"/>
</dbReference>
<comment type="catalytic activity">
    <reaction evidence="7 8">
        <text>N(6)-[(R)-dihydrolipoyl]-L-lysyl-[protein] + acetyl-CoA = N(6)-[(R)-S(8)-acetyldihydrolipoyl]-L-lysyl-[protein] + CoA</text>
        <dbReference type="Rhea" id="RHEA:17017"/>
        <dbReference type="Rhea" id="RHEA-COMP:10475"/>
        <dbReference type="Rhea" id="RHEA-COMP:10478"/>
        <dbReference type="ChEBI" id="CHEBI:57287"/>
        <dbReference type="ChEBI" id="CHEBI:57288"/>
        <dbReference type="ChEBI" id="CHEBI:83100"/>
        <dbReference type="ChEBI" id="CHEBI:83111"/>
        <dbReference type="EC" id="2.3.1.12"/>
    </reaction>
</comment>
<dbReference type="PROSITE" id="PS00189">
    <property type="entry name" value="LIPOYL"/>
    <property type="match status" value="1"/>
</dbReference>
<dbReference type="KEGG" id="bmed:GYM46_16325"/>
<evidence type="ECO:0000313" key="13">
    <source>
        <dbReference type="Proteomes" id="UP000501325"/>
    </source>
</evidence>
<keyword evidence="3 8" id="KW-0808">Transferase</keyword>
<protein>
    <recommendedName>
        <fullName evidence="8">Acetyltransferase component of pyruvate dehydrogenase complex</fullName>
        <ecNumber evidence="8">2.3.1.12</ecNumber>
    </recommendedName>
</protein>
<evidence type="ECO:0000256" key="5">
    <source>
        <dbReference type="ARBA" id="ARBA00023315"/>
    </source>
</evidence>
<evidence type="ECO:0000256" key="4">
    <source>
        <dbReference type="ARBA" id="ARBA00022823"/>
    </source>
</evidence>
<reference evidence="12 13" key="1">
    <citation type="submission" date="2020-01" db="EMBL/GenBank/DDBJ databases">
        <authorList>
            <person name="Wang S."/>
        </authorList>
    </citation>
    <scope>NUCLEOTIDE SEQUENCE [LARGE SCALE GENOMIC DNA]</scope>
    <source>
        <strain evidence="12 13">D151-2-6</strain>
    </source>
</reference>
<evidence type="ECO:0000256" key="1">
    <source>
        <dbReference type="ARBA" id="ARBA00007317"/>
    </source>
</evidence>
<dbReference type="InterPro" id="IPR023213">
    <property type="entry name" value="CAT-like_dom_sf"/>
</dbReference>
<gene>
    <name evidence="12" type="ORF">GYM46_16325</name>
</gene>
<sequence>MTDILMPALSPTMEEGVLAKWHVKVGDVVSAGDVIAEIETDKATMEVEAVDEGEITDILVAEGTEGVKVNTPIARLKDEGGAAAPQKSEKPAAKAEETPKAAPAAVEAPKASAPVAPAPAAPKSDNGDRIFSSPLARRIAAQNGVDLKSVKGTGPHGRIVKRDVEAAGKGAAQPAAATTAAAATSGIAPRQVQSLAQMGIPDGSYDLIPLDGMKKAVARRMVDSIQNVPHFPLFIDCEIDQLMAVRAKVNKMLEPQGIKVSVNDFIIKAAALALKMVPEANASYTPEGIAMHHNADVSMAVAIDGGLITPIIRKAETKGLAQIATESKDLAKRARERKLKPEEFQGGTFSVSNLGMFGIKQFTSIINEPQGCIMSVGAGEQRAVVKNGQIVPATVMTVTLTCDHRVVDGATGARFLQAFKPLIEDPVAMLA</sequence>
<dbReference type="NCBIfam" id="TIGR01349">
    <property type="entry name" value="PDHac_trf_mito"/>
    <property type="match status" value="1"/>
</dbReference>
<evidence type="ECO:0000256" key="3">
    <source>
        <dbReference type="ARBA" id="ARBA00022679"/>
    </source>
</evidence>
<feature type="domain" description="Peripheral subunit-binding (PSBD)" evidence="11">
    <location>
        <begin position="131"/>
        <end position="168"/>
    </location>
</feature>
<dbReference type="EMBL" id="CP048751">
    <property type="protein sequence ID" value="QIH74375.1"/>
    <property type="molecule type" value="Genomic_DNA"/>
</dbReference>
<dbReference type="CDD" id="cd06849">
    <property type="entry name" value="lipoyl_domain"/>
    <property type="match status" value="1"/>
</dbReference>
<comment type="similarity">
    <text evidence="1 8">Belongs to the 2-oxoacid dehydrogenase family.</text>
</comment>
<dbReference type="InterPro" id="IPR003016">
    <property type="entry name" value="2-oxoA_DH_lipoyl-BS"/>
</dbReference>
<dbReference type="PROSITE" id="PS51826">
    <property type="entry name" value="PSBD"/>
    <property type="match status" value="1"/>
</dbReference>
<evidence type="ECO:0000256" key="2">
    <source>
        <dbReference type="ARBA" id="ARBA00011484"/>
    </source>
</evidence>
<comment type="function">
    <text evidence="6">The pyruvate dehydrogenase complex catalyzes the overall conversion of pyruvate to acetyl-CoA and CO(2). It contains multiple copies of three enzymatic components: pyruvate dehydrogenase (E1), dihydrolipoamide acetyltransferase (E2) and lipoamide dehydrogenase (E3).</text>
</comment>
<evidence type="ECO:0000259" key="11">
    <source>
        <dbReference type="PROSITE" id="PS51826"/>
    </source>
</evidence>
<proteinExistence type="inferred from homology"/>
<dbReference type="GO" id="GO:0004742">
    <property type="term" value="F:dihydrolipoyllysine-residue acetyltransferase activity"/>
    <property type="evidence" value="ECO:0007669"/>
    <property type="project" value="UniProtKB-UniRule"/>
</dbReference>
<evidence type="ECO:0000256" key="6">
    <source>
        <dbReference type="ARBA" id="ARBA00025211"/>
    </source>
</evidence>
<dbReference type="Pfam" id="PF00198">
    <property type="entry name" value="2-oxoacid_dh"/>
    <property type="match status" value="1"/>
</dbReference>
<feature type="compositionally biased region" description="Low complexity" evidence="9">
    <location>
        <begin position="100"/>
        <end position="115"/>
    </location>
</feature>
<feature type="compositionally biased region" description="Basic and acidic residues" evidence="9">
    <location>
        <begin position="87"/>
        <end position="99"/>
    </location>
</feature>
<dbReference type="Gene3D" id="4.10.320.10">
    <property type="entry name" value="E3-binding domain"/>
    <property type="match status" value="1"/>
</dbReference>
<dbReference type="InterPro" id="IPR004167">
    <property type="entry name" value="PSBD"/>
</dbReference>
<evidence type="ECO:0000256" key="9">
    <source>
        <dbReference type="SAM" id="MobiDB-lite"/>
    </source>
</evidence>
<organism evidence="12 13">
    <name type="scientific">Brevundimonas mediterranea</name>
    <dbReference type="NCBI Taxonomy" id="74329"/>
    <lineage>
        <taxon>Bacteria</taxon>
        <taxon>Pseudomonadati</taxon>
        <taxon>Pseudomonadota</taxon>
        <taxon>Alphaproteobacteria</taxon>
        <taxon>Caulobacterales</taxon>
        <taxon>Caulobacteraceae</taxon>
        <taxon>Brevundimonas</taxon>
    </lineage>
</organism>
<dbReference type="Gene3D" id="2.40.50.100">
    <property type="match status" value="1"/>
</dbReference>
<dbReference type="InterPro" id="IPR001078">
    <property type="entry name" value="2-oxoacid_DH_actylTfrase"/>
</dbReference>
<dbReference type="PANTHER" id="PTHR23151:SF90">
    <property type="entry name" value="DIHYDROLIPOYLLYSINE-RESIDUE ACETYLTRANSFERASE COMPONENT OF PYRUVATE DEHYDROGENASE COMPLEX, MITOCHONDRIAL-RELATED"/>
    <property type="match status" value="1"/>
</dbReference>
<dbReference type="GO" id="GO:0045254">
    <property type="term" value="C:pyruvate dehydrogenase complex"/>
    <property type="evidence" value="ECO:0007669"/>
    <property type="project" value="UniProtKB-UniRule"/>
</dbReference>
<feature type="domain" description="Lipoyl-binding" evidence="10">
    <location>
        <begin position="1"/>
        <end position="77"/>
    </location>
</feature>
<name>A0AB37EBM3_9CAUL</name>
<dbReference type="SUPFAM" id="SSF51230">
    <property type="entry name" value="Single hybrid motif"/>
    <property type="match status" value="1"/>
</dbReference>
<dbReference type="InterPro" id="IPR006257">
    <property type="entry name" value="LAT1"/>
</dbReference>
<comment type="subunit">
    <text evidence="2">Forms a 24-polypeptide structural core with octahedral symmetry.</text>
</comment>
<dbReference type="RefSeq" id="WP_008261675.1">
    <property type="nucleotide sequence ID" value="NZ_CP048751.1"/>
</dbReference>
<dbReference type="PANTHER" id="PTHR23151">
    <property type="entry name" value="DIHYDROLIPOAMIDE ACETYL/SUCCINYL-TRANSFERASE-RELATED"/>
    <property type="match status" value="1"/>
</dbReference>
<dbReference type="InterPro" id="IPR036625">
    <property type="entry name" value="E3-bd_dom_sf"/>
</dbReference>
<dbReference type="PROSITE" id="PS50968">
    <property type="entry name" value="BIOTINYL_LIPOYL"/>
    <property type="match status" value="1"/>
</dbReference>
<keyword evidence="4 8" id="KW-0450">Lipoyl</keyword>
<dbReference type="Pfam" id="PF00364">
    <property type="entry name" value="Biotin_lipoyl"/>
    <property type="match status" value="1"/>
</dbReference>
<dbReference type="EC" id="2.3.1.12" evidence="8"/>
<dbReference type="Gene3D" id="3.30.559.10">
    <property type="entry name" value="Chloramphenicol acetyltransferase-like domain"/>
    <property type="match status" value="1"/>
</dbReference>
<dbReference type="SUPFAM" id="SSF47005">
    <property type="entry name" value="Peripheral subunit-binding domain of 2-oxo acid dehydrogenase complex"/>
    <property type="match status" value="1"/>
</dbReference>
<evidence type="ECO:0000256" key="8">
    <source>
        <dbReference type="RuleBase" id="RU361137"/>
    </source>
</evidence>
<dbReference type="Pfam" id="PF02817">
    <property type="entry name" value="E3_binding"/>
    <property type="match status" value="1"/>
</dbReference>
<evidence type="ECO:0000256" key="7">
    <source>
        <dbReference type="ARBA" id="ARBA00048370"/>
    </source>
</evidence>
<keyword evidence="12" id="KW-0670">Pyruvate</keyword>
<dbReference type="FunFam" id="2.40.50.100:FF:000010">
    <property type="entry name" value="Acetyltransferase component of pyruvate dehydrogenase complex"/>
    <property type="match status" value="1"/>
</dbReference>